<name>A0A252F586_9FIRM</name>
<dbReference type="AlphaFoldDB" id="A0A252F586"/>
<dbReference type="Proteomes" id="UP000194903">
    <property type="component" value="Unassembled WGS sequence"/>
</dbReference>
<sequence>METLEKIIMQMHPDRHFHPKQLELFKFVGEKFEQDKDCNTVTVFAARPGCGKSTAIQGFIQKCINEGKGAIIITDSIERLQEHKDIYADDELQGLDDFQRLYFKNRNRITLITKDNKDTEIPRQRYKPILLITTQRYAQMEKSDLIQFLTFVDDNGDKHKRNIVIFDEAPKFFRRVNIGVTELNAMDTALKEGINDLCDKDTKDNILFQFRKFSEYLQMKIKQLEYRRDKNTYLYWYDDSRHETLEDGTDTYRVFDNDAEFLRLFHAYLPSIKIKYPKAELVMRMIFKLIKDGGFFVSTKVKANADNKTEYGKTFFVLDNCTEKFKLDPEVKTFIFDGTANIDCRYEGYEGLFEVIDCEDYVVPLDYMTVNLVKCNTSKTALMDQEDSEMKLSLINRYIKSLQLDADDTLFVSYRNLLENNVFAENGLDAINMGHFGGLKGFNHWQDRHNFIQVGLNTFPELEYLLILFETQSELYDYARHIFTKNVESVIAWFDDLTGHGKRKDRTKITYGLTSTQINDVRESQITSDMVQNIYRCAARNYDNRKPVNLYLVYDYDRLDGITQMLKWELERLGAKFKEHDLPGRKIAKSRVRTPAGGNDANAKTQPQLFFDWVESIVDEQKEWKSKDIAKSIGLTTEQLIELKKSNSDVRKILADMKIPHKNLYKKSNLKNGGNFLIINPL</sequence>
<dbReference type="InterPro" id="IPR027417">
    <property type="entry name" value="P-loop_NTPase"/>
</dbReference>
<dbReference type="Gene3D" id="3.40.50.300">
    <property type="entry name" value="P-loop containing nucleotide triphosphate hydrolases"/>
    <property type="match status" value="1"/>
</dbReference>
<organism evidence="1 2">
    <name type="scientific">Butyricicoccus porcorum</name>
    <dbReference type="NCBI Taxonomy" id="1945634"/>
    <lineage>
        <taxon>Bacteria</taxon>
        <taxon>Bacillati</taxon>
        <taxon>Bacillota</taxon>
        <taxon>Clostridia</taxon>
        <taxon>Eubacteriales</taxon>
        <taxon>Butyricicoccaceae</taxon>
        <taxon>Butyricicoccus</taxon>
    </lineage>
</organism>
<reference evidence="1 2" key="1">
    <citation type="submission" date="2017-05" db="EMBL/GenBank/DDBJ databases">
        <title>Butyricicoccus porcorum sp. nov. a butyrate-producing bacterium from the swine intestinal tract.</title>
        <authorList>
            <person name="Trachsel J."/>
            <person name="Humphrey S."/>
            <person name="Allen H.K."/>
        </authorList>
    </citation>
    <scope>NUCLEOTIDE SEQUENCE [LARGE SCALE GENOMIC DNA]</scope>
    <source>
        <strain evidence="1">BB10</strain>
    </source>
</reference>
<keyword evidence="2" id="KW-1185">Reference proteome</keyword>
<accession>A0A252F586</accession>
<evidence type="ECO:0000313" key="2">
    <source>
        <dbReference type="Proteomes" id="UP000194903"/>
    </source>
</evidence>
<dbReference type="SUPFAM" id="SSF52540">
    <property type="entry name" value="P-loop containing nucleoside triphosphate hydrolases"/>
    <property type="match status" value="1"/>
</dbReference>
<dbReference type="RefSeq" id="WP_087018114.1">
    <property type="nucleotide sequence ID" value="NZ_NHOC01000004.1"/>
</dbReference>
<dbReference type="EMBL" id="NHOC01000004">
    <property type="protein sequence ID" value="OUM20820.1"/>
    <property type="molecule type" value="Genomic_DNA"/>
</dbReference>
<dbReference type="OrthoDB" id="1905276at2"/>
<proteinExistence type="predicted"/>
<comment type="caution">
    <text evidence="1">The sequence shown here is derived from an EMBL/GenBank/DDBJ whole genome shotgun (WGS) entry which is preliminary data.</text>
</comment>
<protein>
    <submittedName>
        <fullName evidence="1">Uncharacterized protein</fullName>
    </submittedName>
</protein>
<gene>
    <name evidence="1" type="ORF">CBW42_04275</name>
</gene>
<evidence type="ECO:0000313" key="1">
    <source>
        <dbReference type="EMBL" id="OUM20820.1"/>
    </source>
</evidence>